<dbReference type="CDD" id="cd06815">
    <property type="entry name" value="PLPDE_III_AR_like_1"/>
    <property type="match status" value="1"/>
</dbReference>
<feature type="domain" description="Alanine racemase N-terminal" evidence="4">
    <location>
        <begin position="7"/>
        <end position="221"/>
    </location>
</feature>
<evidence type="ECO:0000313" key="5">
    <source>
        <dbReference type="EMBL" id="CDS83513.1"/>
    </source>
</evidence>
<keyword evidence="2" id="KW-0663">Pyridoxal phosphate</keyword>
<name>A0A069A2B2_CLODI</name>
<dbReference type="GO" id="GO:0005829">
    <property type="term" value="C:cytosol"/>
    <property type="evidence" value="ECO:0007669"/>
    <property type="project" value="TreeGrafter"/>
</dbReference>
<dbReference type="InterPro" id="IPR029066">
    <property type="entry name" value="PLP-binding_barrel"/>
</dbReference>
<accession>A0A069A2B2</accession>
<dbReference type="PANTHER" id="PTHR30511:SF3">
    <property type="entry name" value="LYSINE RACEMASE"/>
    <property type="match status" value="1"/>
</dbReference>
<evidence type="ECO:0000256" key="1">
    <source>
        <dbReference type="ARBA" id="ARBA00001933"/>
    </source>
</evidence>
<dbReference type="EC" id="5.1.1.12" evidence="5"/>
<reference evidence="5" key="1">
    <citation type="submission" date="2014-07" db="EMBL/GenBank/DDBJ databases">
        <authorList>
            <person name="Monot Marc"/>
        </authorList>
    </citation>
    <scope>NUCLEOTIDE SEQUENCE</scope>
    <source>
        <strain evidence="7">7032989</strain>
        <strain evidence="6">7032994</strain>
    </source>
</reference>
<evidence type="ECO:0000256" key="3">
    <source>
        <dbReference type="ARBA" id="ARBA00023235"/>
    </source>
</evidence>
<dbReference type="EMBL" id="LK933238">
    <property type="protein sequence ID" value="CDT53828.1"/>
    <property type="molecule type" value="Genomic_DNA"/>
</dbReference>
<evidence type="ECO:0000313" key="6">
    <source>
        <dbReference type="EMBL" id="CDS83625.1"/>
    </source>
</evidence>
<dbReference type="GO" id="GO:0030170">
    <property type="term" value="F:pyridoxal phosphate binding"/>
    <property type="evidence" value="ECO:0007669"/>
    <property type="project" value="TreeGrafter"/>
</dbReference>
<dbReference type="InterPro" id="IPR001608">
    <property type="entry name" value="Ala_racemase_N"/>
</dbReference>
<sequence>MYPRLEIDIEKLKHNAKLISQMCHERNIKISFVTKSFCAQKEIVEEICSEGIDHIADSRIQNLKNLQDINLPKILIRIPMLSELEEVINYCDISFNSELGTIKKLNELCESKNIIHKIVLMFDLGDLREGYFYEEDFFSNVREIVRLKNIEIIGIATNLTCYGAIIPSRENIGRLVSIAKRMEEKFGINLEIVSGGNSSSIHLLINNNMPEGITNLRIGESILLGRETAYGENINGTYQDAFKLICQVVECKEKPSVPIGEIGVDAFRNKPVYEDKGILKRAIIAIGKQDINIDSLIPIDTDIKILGASSDHMILDVSNTKYDYKLGDNLEFLLTYGGIMSSSTSKYVSKKIIV</sequence>
<dbReference type="GO" id="GO:0050157">
    <property type="term" value="F:ornithine racemase activity"/>
    <property type="evidence" value="ECO:0007669"/>
    <property type="project" value="UniProtKB-EC"/>
</dbReference>
<dbReference type="AlphaFoldDB" id="A0A069A2B2"/>
<proteinExistence type="predicted"/>
<dbReference type="EMBL" id="LK932350">
    <property type="protein sequence ID" value="CDS83625.1"/>
    <property type="molecule type" value="Genomic_DNA"/>
</dbReference>
<evidence type="ECO:0000313" key="7">
    <source>
        <dbReference type="EMBL" id="CDT53828.1"/>
    </source>
</evidence>
<dbReference type="RefSeq" id="WP_003434672.1">
    <property type="nucleotide sequence ID" value="NZ_BBYB01000040.1"/>
</dbReference>
<organism evidence="5">
    <name type="scientific">Clostridioides difficile</name>
    <name type="common">Peptoclostridium difficile</name>
    <dbReference type="NCBI Taxonomy" id="1496"/>
    <lineage>
        <taxon>Bacteria</taxon>
        <taxon>Bacillati</taxon>
        <taxon>Bacillota</taxon>
        <taxon>Clostridia</taxon>
        <taxon>Peptostreptococcales</taxon>
        <taxon>Peptostreptococcaceae</taxon>
        <taxon>Clostridioides</taxon>
    </lineage>
</organism>
<keyword evidence="3 5" id="KW-0413">Isomerase</keyword>
<dbReference type="Pfam" id="PF01168">
    <property type="entry name" value="Ala_racemase_N"/>
    <property type="match status" value="1"/>
</dbReference>
<dbReference type="GeneID" id="66352954"/>
<dbReference type="InterPro" id="IPR000821">
    <property type="entry name" value="Ala_racemase"/>
</dbReference>
<comment type="cofactor">
    <cofactor evidence="1">
        <name>pyridoxal 5'-phosphate</name>
        <dbReference type="ChEBI" id="CHEBI:597326"/>
    </cofactor>
</comment>
<protein>
    <submittedName>
        <fullName evidence="6">Alanine racemase domain protein</fullName>
    </submittedName>
    <submittedName>
        <fullName evidence="5">Ornithine racemase</fullName>
        <ecNumber evidence="5">5.1.1.12</ecNumber>
    </submittedName>
</protein>
<dbReference type="SUPFAM" id="SSF51419">
    <property type="entry name" value="PLP-binding barrel"/>
    <property type="match status" value="1"/>
</dbReference>
<evidence type="ECO:0000259" key="4">
    <source>
        <dbReference type="Pfam" id="PF01168"/>
    </source>
</evidence>
<dbReference type="Gene3D" id="3.20.20.10">
    <property type="entry name" value="Alanine racemase"/>
    <property type="match status" value="1"/>
</dbReference>
<evidence type="ECO:0000256" key="2">
    <source>
        <dbReference type="ARBA" id="ARBA00022898"/>
    </source>
</evidence>
<dbReference type="EMBL" id="LK932467">
    <property type="protein sequence ID" value="CDS83513.1"/>
    <property type="molecule type" value="Genomic_DNA"/>
</dbReference>
<gene>
    <name evidence="5" type="primary">orr</name>
    <name evidence="7" type="ORF">BN1095_550057</name>
    <name evidence="5" type="ORF">BN1096_180070</name>
    <name evidence="6" type="ORF">BN1097_160073</name>
</gene>
<dbReference type="GO" id="GO:0008784">
    <property type="term" value="F:alanine racemase activity"/>
    <property type="evidence" value="ECO:0007669"/>
    <property type="project" value="TreeGrafter"/>
</dbReference>
<dbReference type="NCBIfam" id="NF040742">
    <property type="entry name" value="racem_Orr"/>
    <property type="match status" value="1"/>
</dbReference>
<dbReference type="PANTHER" id="PTHR30511">
    <property type="entry name" value="ALANINE RACEMASE"/>
    <property type="match status" value="1"/>
</dbReference>